<dbReference type="InterPro" id="IPR020103">
    <property type="entry name" value="PsdUridine_synth_cat_dom_sf"/>
</dbReference>
<organism evidence="2 3">
    <name type="scientific">Lactuca virosa</name>
    <dbReference type="NCBI Taxonomy" id="75947"/>
    <lineage>
        <taxon>Eukaryota</taxon>
        <taxon>Viridiplantae</taxon>
        <taxon>Streptophyta</taxon>
        <taxon>Embryophyta</taxon>
        <taxon>Tracheophyta</taxon>
        <taxon>Spermatophyta</taxon>
        <taxon>Magnoliopsida</taxon>
        <taxon>eudicotyledons</taxon>
        <taxon>Gunneridae</taxon>
        <taxon>Pentapetalae</taxon>
        <taxon>asterids</taxon>
        <taxon>campanulids</taxon>
        <taxon>Asterales</taxon>
        <taxon>Asteraceae</taxon>
        <taxon>Cichorioideae</taxon>
        <taxon>Cichorieae</taxon>
        <taxon>Lactucinae</taxon>
        <taxon>Lactuca</taxon>
    </lineage>
</organism>
<dbReference type="GO" id="GO:0001522">
    <property type="term" value="P:pseudouridine synthesis"/>
    <property type="evidence" value="ECO:0007669"/>
    <property type="project" value="InterPro"/>
</dbReference>
<protein>
    <recommendedName>
        <fullName evidence="4">TRUD domain-containing protein</fullName>
    </recommendedName>
</protein>
<dbReference type="PIRSF" id="PIRSF037016">
    <property type="entry name" value="Pseudouridin_synth_euk_prd"/>
    <property type="match status" value="1"/>
</dbReference>
<dbReference type="Pfam" id="PF01142">
    <property type="entry name" value="TruD"/>
    <property type="match status" value="1"/>
</dbReference>
<dbReference type="InterPro" id="IPR042214">
    <property type="entry name" value="TruD_catalytic"/>
</dbReference>
<dbReference type="SUPFAM" id="SSF55120">
    <property type="entry name" value="Pseudouridine synthase"/>
    <property type="match status" value="2"/>
</dbReference>
<feature type="region of interest" description="Disordered" evidence="1">
    <location>
        <begin position="97"/>
        <end position="138"/>
    </location>
</feature>
<comment type="caution">
    <text evidence="2">The sequence shown here is derived from an EMBL/GenBank/DDBJ whole genome shotgun (WGS) entry which is preliminary data.</text>
</comment>
<keyword evidence="3" id="KW-1185">Reference proteome</keyword>
<proteinExistence type="predicted"/>
<evidence type="ECO:0008006" key="4">
    <source>
        <dbReference type="Google" id="ProtNLM"/>
    </source>
</evidence>
<name>A0AAU9NAH6_9ASTR</name>
<accession>A0AAU9NAH6</accession>
<sequence length="437" mass="49051">MDSSLSHHRNSHHHNLMSLTTIPLLQVALKKVYISQLLSPYSDFIVNEVDLDGNVVHLTSLDAPMETAEEHESKSTNQPNVHNFFKEKLKFLVTDTVDGPESSSKCIHVRLNSRGNNERGRGDKKRKGRDETPYDSRGSDWPEHFGKFLRFHLCKENKDTQEALGVIGKMLGIQPRAFGFSGTKDKRAVTTQRHAYRPLPPKMQVFYIFSLSMKSDILAYLKSQVDQYLCLVDDCKLTIKDGSDQIQIKFGSKEDNKAAQKSLSLGNCRRGKLTEITSIKEELLHKFVSDDDVCPTEYGLADIFQNKGRFKDDVAPLFSLDDDTTKADSETAFDMDLWSVDQLLDSVMESAQVGRMSSSWSTPWKSIHNHTEGVVADSEDTVKAATDALGKHGFVNYFGMQSFGSGAKLLKGKWKEGVSMILDPRDGDILLVSHIII</sequence>
<dbReference type="GO" id="GO:0009982">
    <property type="term" value="F:pseudouridine synthase activity"/>
    <property type="evidence" value="ECO:0007669"/>
    <property type="project" value="InterPro"/>
</dbReference>
<feature type="compositionally biased region" description="Basic and acidic residues" evidence="1">
    <location>
        <begin position="128"/>
        <end position="138"/>
    </location>
</feature>
<dbReference type="GO" id="GO:0005634">
    <property type="term" value="C:nucleus"/>
    <property type="evidence" value="ECO:0007669"/>
    <property type="project" value="TreeGrafter"/>
</dbReference>
<dbReference type="PANTHER" id="PTHR13326">
    <property type="entry name" value="TRNA PSEUDOURIDINE SYNTHASE D"/>
    <property type="match status" value="1"/>
</dbReference>
<dbReference type="Gene3D" id="3.30.2350.20">
    <property type="entry name" value="TruD, catalytic domain"/>
    <property type="match status" value="2"/>
</dbReference>
<dbReference type="EMBL" id="CAKMRJ010004445">
    <property type="protein sequence ID" value="CAH1435822.1"/>
    <property type="molecule type" value="Genomic_DNA"/>
</dbReference>
<dbReference type="Proteomes" id="UP001157418">
    <property type="component" value="Unassembled WGS sequence"/>
</dbReference>
<evidence type="ECO:0000256" key="1">
    <source>
        <dbReference type="SAM" id="MobiDB-lite"/>
    </source>
</evidence>
<dbReference type="GO" id="GO:0003723">
    <property type="term" value="F:RNA binding"/>
    <property type="evidence" value="ECO:0007669"/>
    <property type="project" value="InterPro"/>
</dbReference>
<evidence type="ECO:0000313" key="3">
    <source>
        <dbReference type="Proteomes" id="UP001157418"/>
    </source>
</evidence>
<dbReference type="InterPro" id="IPR001656">
    <property type="entry name" value="PsdUridine_synth_TruD"/>
</dbReference>
<reference evidence="2 3" key="1">
    <citation type="submission" date="2022-01" db="EMBL/GenBank/DDBJ databases">
        <authorList>
            <person name="Xiong W."/>
            <person name="Schranz E."/>
        </authorList>
    </citation>
    <scope>NUCLEOTIDE SEQUENCE [LARGE SCALE GENOMIC DNA]</scope>
</reference>
<evidence type="ECO:0000313" key="2">
    <source>
        <dbReference type="EMBL" id="CAH1435822.1"/>
    </source>
</evidence>
<dbReference type="AlphaFoldDB" id="A0AAU9NAH6"/>
<gene>
    <name evidence="2" type="ORF">LVIROSA_LOCUS22231</name>
</gene>
<dbReference type="PANTHER" id="PTHR13326:SF21">
    <property type="entry name" value="PSEUDOURIDYLATE SYNTHASE PUS7L"/>
    <property type="match status" value="1"/>
</dbReference>